<dbReference type="EC" id="1.1.2.4" evidence="9"/>
<dbReference type="PROSITE" id="PS51387">
    <property type="entry name" value="FAD_PCMH"/>
    <property type="match status" value="1"/>
</dbReference>
<reference evidence="11" key="3">
    <citation type="submission" date="2025-09" db="UniProtKB">
        <authorList>
            <consortium name="Ensembl"/>
        </authorList>
    </citation>
    <scope>IDENTIFICATION</scope>
    <source>
        <strain evidence="11">breed Abyssinian</strain>
    </source>
</reference>
<dbReference type="GeneTree" id="ENSGT00940000158705"/>
<dbReference type="Pfam" id="PF01565">
    <property type="entry name" value="FAD_binding_4"/>
    <property type="match status" value="1"/>
</dbReference>
<comment type="cofactor">
    <cofactor evidence="1">
        <name>FAD</name>
        <dbReference type="ChEBI" id="CHEBI:57692"/>
    </cofactor>
</comment>
<dbReference type="SUPFAM" id="SSF56176">
    <property type="entry name" value="FAD-binding/transporter-associated domain-like"/>
    <property type="match status" value="1"/>
</dbReference>
<dbReference type="Gene3D" id="3.30.465.10">
    <property type="match status" value="1"/>
</dbReference>
<evidence type="ECO:0000256" key="5">
    <source>
        <dbReference type="ARBA" id="ARBA00022827"/>
    </source>
</evidence>
<dbReference type="PANTHER" id="PTHR11748">
    <property type="entry name" value="D-LACTATE DEHYDROGENASE"/>
    <property type="match status" value="1"/>
</dbReference>
<evidence type="ECO:0000259" key="10">
    <source>
        <dbReference type="PROSITE" id="PS51387"/>
    </source>
</evidence>
<dbReference type="InterPro" id="IPR016171">
    <property type="entry name" value="Vanillyl_alc_oxidase_C-sub2"/>
</dbReference>
<evidence type="ECO:0000256" key="1">
    <source>
        <dbReference type="ARBA" id="ARBA00001974"/>
    </source>
</evidence>
<evidence type="ECO:0000256" key="7">
    <source>
        <dbReference type="ARBA" id="ARBA00023002"/>
    </source>
</evidence>
<dbReference type="SUPFAM" id="SSF55103">
    <property type="entry name" value="FAD-linked oxidases, C-terminal domain"/>
    <property type="match status" value="1"/>
</dbReference>
<comment type="similarity">
    <text evidence="3">Belongs to the FAD-binding oxidoreductase/transferase type 4 family.</text>
</comment>
<dbReference type="InterPro" id="IPR036318">
    <property type="entry name" value="FAD-bd_PCMH-like_sf"/>
</dbReference>
<keyword evidence="12" id="KW-1185">Reference proteome</keyword>
<sequence length="620" mass="66214">MPGRRGLCGVGGASVDRLWSFSFPSFRIHWCAWGSFGGRADVSNLSRPRQGWLRYGTLGCSFLYSESGSYFCPGVFFPSETWSPMVLFGRGHSCRVGLLPGGPLARPSCADPGVVSVGGGAGGGCQRCWQPLLHSRTATGAGLWAQVSLSDSWLRVSSLQGELSKGFVEALKAVVGSSHVSTAVAVRQQHGHDESMHRCQPPDAVVWPQNVEQVSQLAALCYSQGVPIIPFGTGTGLEGGVCAVQGGVCINLTHMDKILELNREDFSVVVEPGVTHKALNTHLRDSGLWFPVDPGADASLCGMVATGASGTNAVRYGTMRENVLNLEVVLPGGELLHTAGLGRHFRKSAAGYNLTGLFVGSEGTLGLITAATLRLHPAPEATVVATCAFPSVQAAVDSTVHILQAAVPVARIEFLDDVTMDACNKHSQLNCSVAPTLFLEFHGSEQVLAEQLQRAEEITQDNGAFHFSSAKEAEERSRLWAARHSAWYAVLALRPGYKGYSTDVCVPISRLPEILVQTKEDLKAQGLTGAILGHVGDGNFHCLLLVDPEDPEELHRVMAFSELLGRRALALHGTCTGEHGIGLGKRQLLQEEVGAVGMETMRRLKAMLDPRGLMNPGKVL</sequence>
<keyword evidence="7" id="KW-0560">Oxidoreductase</keyword>
<organism evidence="11 12">
    <name type="scientific">Felis catus</name>
    <name type="common">Cat</name>
    <name type="synonym">Felis silvestris catus</name>
    <dbReference type="NCBI Taxonomy" id="9685"/>
    <lineage>
        <taxon>Eukaryota</taxon>
        <taxon>Metazoa</taxon>
        <taxon>Chordata</taxon>
        <taxon>Craniata</taxon>
        <taxon>Vertebrata</taxon>
        <taxon>Euteleostomi</taxon>
        <taxon>Mammalia</taxon>
        <taxon>Eutheria</taxon>
        <taxon>Laurasiatheria</taxon>
        <taxon>Carnivora</taxon>
        <taxon>Feliformia</taxon>
        <taxon>Felidae</taxon>
        <taxon>Felinae</taxon>
        <taxon>Felis</taxon>
    </lineage>
</organism>
<protein>
    <recommendedName>
        <fullName evidence="9">D-lactate dehydrogenase (cytochrome)</fullName>
        <ecNumber evidence="9">1.1.2.4</ecNumber>
    </recommendedName>
</protein>
<dbReference type="PANTHER" id="PTHR11748:SF111">
    <property type="entry name" value="D-LACTATE DEHYDROGENASE, MITOCHONDRIAL-RELATED"/>
    <property type="match status" value="1"/>
</dbReference>
<dbReference type="Gene3D" id="3.30.70.2740">
    <property type="match status" value="1"/>
</dbReference>
<dbReference type="Ensembl" id="ENSFCTT00005006907.1">
    <property type="protein sequence ID" value="ENSFCTP00005004456.1"/>
    <property type="gene ID" value="ENSFCTG00005002579.1"/>
</dbReference>
<dbReference type="Proteomes" id="UP000823872">
    <property type="component" value="Chromosome E2"/>
</dbReference>
<dbReference type="Gene3D" id="1.10.45.10">
    <property type="entry name" value="Vanillyl-alcohol Oxidase, Chain A, domain 4"/>
    <property type="match status" value="1"/>
</dbReference>
<reference evidence="11 12" key="1">
    <citation type="submission" date="2021-02" db="EMBL/GenBank/DDBJ databases">
        <title>Safari Cat Assemblies.</title>
        <authorList>
            <person name="Bredemeyer K.R."/>
            <person name="Murphy W.J."/>
        </authorList>
    </citation>
    <scope>NUCLEOTIDE SEQUENCE [LARGE SCALE GENOMIC DNA]</scope>
</reference>
<keyword evidence="4" id="KW-0285">Flavoprotein</keyword>
<evidence type="ECO:0000256" key="2">
    <source>
        <dbReference type="ARBA" id="ARBA00004173"/>
    </source>
</evidence>
<name>A0ABI7W2B1_FELCA</name>
<keyword evidence="5" id="KW-0274">FAD</keyword>
<accession>A0ABI7W2B1</accession>
<reference evidence="11" key="2">
    <citation type="submission" date="2025-08" db="UniProtKB">
        <authorList>
            <consortium name="Ensembl"/>
        </authorList>
    </citation>
    <scope>IDENTIFICATION</scope>
    <source>
        <strain evidence="11">breed Abyssinian</strain>
    </source>
</reference>
<dbReference type="InterPro" id="IPR016169">
    <property type="entry name" value="FAD-bd_PCMH_sub2"/>
</dbReference>
<evidence type="ECO:0000256" key="8">
    <source>
        <dbReference type="ARBA" id="ARBA00023128"/>
    </source>
</evidence>
<evidence type="ECO:0000313" key="12">
    <source>
        <dbReference type="Proteomes" id="UP000823872"/>
    </source>
</evidence>
<keyword evidence="8" id="KW-0496">Mitochondrion</keyword>
<dbReference type="Pfam" id="PF02913">
    <property type="entry name" value="FAD-oxidase_C"/>
    <property type="match status" value="1"/>
</dbReference>
<dbReference type="InterPro" id="IPR016166">
    <property type="entry name" value="FAD-bd_PCMH"/>
</dbReference>
<dbReference type="InterPro" id="IPR016164">
    <property type="entry name" value="FAD-linked_Oxase-like_C"/>
</dbReference>
<feature type="domain" description="FAD-binding PCMH-type" evidence="10">
    <location>
        <begin position="198"/>
        <end position="378"/>
    </location>
</feature>
<dbReference type="InterPro" id="IPR004113">
    <property type="entry name" value="FAD-bd_oxidored_4_C"/>
</dbReference>
<gene>
    <name evidence="11" type="primary">LDHD</name>
</gene>
<dbReference type="InterPro" id="IPR006094">
    <property type="entry name" value="Oxid_FAD_bind_N"/>
</dbReference>
<evidence type="ECO:0000256" key="3">
    <source>
        <dbReference type="ARBA" id="ARBA00008000"/>
    </source>
</evidence>
<keyword evidence="6" id="KW-0809">Transit peptide</keyword>
<evidence type="ECO:0000256" key="4">
    <source>
        <dbReference type="ARBA" id="ARBA00022630"/>
    </source>
</evidence>
<evidence type="ECO:0000256" key="6">
    <source>
        <dbReference type="ARBA" id="ARBA00022946"/>
    </source>
</evidence>
<evidence type="ECO:0000256" key="9">
    <source>
        <dbReference type="ARBA" id="ARBA00038897"/>
    </source>
</evidence>
<comment type="subcellular location">
    <subcellularLocation>
        <location evidence="2">Mitochondrion</location>
    </subcellularLocation>
</comment>
<evidence type="ECO:0000313" key="11">
    <source>
        <dbReference type="Ensembl" id="ENSFCTP00005004456.1"/>
    </source>
</evidence>
<proteinExistence type="inferred from homology"/>